<dbReference type="PROSITE" id="PS50822">
    <property type="entry name" value="PIWI"/>
    <property type="match status" value="1"/>
</dbReference>
<dbReference type="InterPro" id="IPR012337">
    <property type="entry name" value="RNaseH-like_sf"/>
</dbReference>
<proteinExistence type="inferred from homology"/>
<dbReference type="Gene3D" id="3.30.420.10">
    <property type="entry name" value="Ribonuclease H-like superfamily/Ribonuclease H"/>
    <property type="match status" value="1"/>
</dbReference>
<dbReference type="Gene3D" id="3.40.50.2300">
    <property type="match status" value="1"/>
</dbReference>
<sequence length="632" mass="72728">MRGVALNFSPLESHEFKISLYRLPYMEGERPSAGDEEAVCRNLEVEGSRHLYWTLFQPVKNSTETDCEPFDNINVTKDALRLSLIQSCRLRLEPGNFRVTKGFLPRVEIIIANHIEGAQVISLEPYLLRSRGQFGFLADFRFHPTDEHQRTRRALQLSLSLDKNGRRNSNYYADRYSHLVDFVRKFHDVIFPLTLPGGNDVQVSRRLVEMQPEKLETKKYVVGSNRVSSSQFMGVKQSGPLEQCPQDAHLYFLFKEEDRPLSRDLFRALRGNTFNTFSGMERMFHLPITHDSVSGSALADFSDNEIQRVRDRVVADAAGRNVVPIFLTPFSKHDEPEENAAYWKLKHAFLSERIPIQVVASKTVANKEQLKWSAAGIGLQIFAKLGGTPWKVRPRTERCLIVGIGQAHREVNKRIERYFAYSVLTDSSGVFEEVRVLGEDQEEDRYIESFSANLRKIFADYSDRFSSFVVHSTFAIRRNELKRIASALLEKEEQSETGSFVSLKFNDRKGLFGFAVDHNSRVPYESTMLPLARNEFLVWFEGLQYGKSTVRELVGKPLHVEFTYPLEGLNRDQQRAHLQDAINLSGANWRGFNAKSLPVSVYYAQIIAKYLREFERYRLPALDVNILTPWFL</sequence>
<comment type="caution">
    <text evidence="4">The sequence shown here is derived from an EMBL/GenBank/DDBJ whole genome shotgun (WGS) entry which is preliminary data.</text>
</comment>
<feature type="domain" description="Piwi" evidence="3">
    <location>
        <begin position="322"/>
        <end position="616"/>
    </location>
</feature>
<dbReference type="SMART" id="SM00950">
    <property type="entry name" value="Piwi"/>
    <property type="match status" value="1"/>
</dbReference>
<dbReference type="Pfam" id="PF02171">
    <property type="entry name" value="Piwi"/>
    <property type="match status" value="1"/>
</dbReference>
<dbReference type="GO" id="GO:0003676">
    <property type="term" value="F:nucleic acid binding"/>
    <property type="evidence" value="ECO:0007669"/>
    <property type="project" value="InterPro"/>
</dbReference>
<dbReference type="InterPro" id="IPR003165">
    <property type="entry name" value="Piwi"/>
</dbReference>
<organism evidence="4">
    <name type="scientific">Caldilineaceae bacterium SB0661_bin_32</name>
    <dbReference type="NCBI Taxonomy" id="2605255"/>
    <lineage>
        <taxon>Bacteria</taxon>
        <taxon>Bacillati</taxon>
        <taxon>Chloroflexota</taxon>
        <taxon>Caldilineae</taxon>
        <taxon>Caldilineales</taxon>
        <taxon>Caldilineaceae</taxon>
    </lineage>
</organism>
<dbReference type="SUPFAM" id="SSF53098">
    <property type="entry name" value="Ribonuclease H-like"/>
    <property type="match status" value="1"/>
</dbReference>
<comment type="similarity">
    <text evidence="1">Belongs to the argonaute family. Long pAgo subfamily.</text>
</comment>
<gene>
    <name evidence="4" type="ORF">F4X14_21660</name>
</gene>
<dbReference type="AlphaFoldDB" id="A0A6B1DCR3"/>
<evidence type="ECO:0000313" key="4">
    <source>
        <dbReference type="EMBL" id="MYC97568.1"/>
    </source>
</evidence>
<evidence type="ECO:0000256" key="1">
    <source>
        <dbReference type="ARBA" id="ARBA00035012"/>
    </source>
</evidence>
<evidence type="ECO:0000259" key="3">
    <source>
        <dbReference type="PROSITE" id="PS50822"/>
    </source>
</evidence>
<protein>
    <recommendedName>
        <fullName evidence="2">Protein argonaute</fullName>
    </recommendedName>
</protein>
<name>A0A6B1DCR3_9CHLR</name>
<reference evidence="4" key="1">
    <citation type="submission" date="2019-09" db="EMBL/GenBank/DDBJ databases">
        <title>Characterisation of the sponge microbiome using genome-centric metagenomics.</title>
        <authorList>
            <person name="Engelberts J.P."/>
            <person name="Robbins S.J."/>
            <person name="De Goeij J.M."/>
            <person name="Aranda M."/>
            <person name="Bell S.C."/>
            <person name="Webster N.S."/>
        </authorList>
    </citation>
    <scope>NUCLEOTIDE SEQUENCE</scope>
    <source>
        <strain evidence="4">SB0661_bin_32</strain>
    </source>
</reference>
<dbReference type="EMBL" id="VXMH01000121">
    <property type="protein sequence ID" value="MYC97568.1"/>
    <property type="molecule type" value="Genomic_DNA"/>
</dbReference>
<accession>A0A6B1DCR3</accession>
<evidence type="ECO:0000256" key="2">
    <source>
        <dbReference type="ARBA" id="ARBA00035032"/>
    </source>
</evidence>
<dbReference type="InterPro" id="IPR036397">
    <property type="entry name" value="RNaseH_sf"/>
</dbReference>